<evidence type="ECO:0000259" key="1">
    <source>
        <dbReference type="Pfam" id="PF00535"/>
    </source>
</evidence>
<dbReference type="GO" id="GO:0016740">
    <property type="term" value="F:transferase activity"/>
    <property type="evidence" value="ECO:0007669"/>
    <property type="project" value="UniProtKB-KW"/>
</dbReference>
<dbReference type="InterPro" id="IPR050834">
    <property type="entry name" value="Glycosyltransf_2"/>
</dbReference>
<evidence type="ECO:0000313" key="3">
    <source>
        <dbReference type="Proteomes" id="UP000199092"/>
    </source>
</evidence>
<dbReference type="OrthoDB" id="153025at2"/>
<feature type="domain" description="Glycosyltransferase 2-like" evidence="1">
    <location>
        <begin position="8"/>
        <end position="182"/>
    </location>
</feature>
<evidence type="ECO:0000313" key="2">
    <source>
        <dbReference type="EMBL" id="SDT19685.1"/>
    </source>
</evidence>
<keyword evidence="2" id="KW-0808">Transferase</keyword>
<dbReference type="AlphaFoldDB" id="A0A1H1YE98"/>
<dbReference type="PANTHER" id="PTHR43685:SF3">
    <property type="entry name" value="SLR2126 PROTEIN"/>
    <property type="match status" value="1"/>
</dbReference>
<dbReference type="Gene3D" id="3.90.550.10">
    <property type="entry name" value="Spore Coat Polysaccharide Biosynthesis Protein SpsA, Chain A"/>
    <property type="match status" value="1"/>
</dbReference>
<organism evidence="2 3">
    <name type="scientific">Friedmanniella luteola</name>
    <dbReference type="NCBI Taxonomy" id="546871"/>
    <lineage>
        <taxon>Bacteria</taxon>
        <taxon>Bacillati</taxon>
        <taxon>Actinomycetota</taxon>
        <taxon>Actinomycetes</taxon>
        <taxon>Propionibacteriales</taxon>
        <taxon>Nocardioidaceae</taxon>
        <taxon>Friedmanniella</taxon>
    </lineage>
</organism>
<dbReference type="Proteomes" id="UP000199092">
    <property type="component" value="Chromosome I"/>
</dbReference>
<dbReference type="SUPFAM" id="SSF53448">
    <property type="entry name" value="Nucleotide-diphospho-sugar transferases"/>
    <property type="match status" value="1"/>
</dbReference>
<protein>
    <submittedName>
        <fullName evidence="2">Glycosyltransferase, GT2 family</fullName>
    </submittedName>
</protein>
<dbReference type="EMBL" id="LT629749">
    <property type="protein sequence ID" value="SDT19685.1"/>
    <property type="molecule type" value="Genomic_DNA"/>
</dbReference>
<dbReference type="PANTHER" id="PTHR43685">
    <property type="entry name" value="GLYCOSYLTRANSFERASE"/>
    <property type="match status" value="1"/>
</dbReference>
<reference evidence="2 3" key="1">
    <citation type="submission" date="2016-10" db="EMBL/GenBank/DDBJ databases">
        <authorList>
            <person name="de Groot N.N."/>
        </authorList>
    </citation>
    <scope>NUCLEOTIDE SEQUENCE [LARGE SCALE GENOMIC DNA]</scope>
    <source>
        <strain evidence="2 3">DSM 21741</strain>
    </source>
</reference>
<dbReference type="STRING" id="546871.SAMN04488543_3274"/>
<dbReference type="RefSeq" id="WP_091414100.1">
    <property type="nucleotide sequence ID" value="NZ_LT629749.1"/>
</dbReference>
<keyword evidence="3" id="KW-1185">Reference proteome</keyword>
<name>A0A1H1YE98_9ACTN</name>
<dbReference type="InterPro" id="IPR029044">
    <property type="entry name" value="Nucleotide-diphossugar_trans"/>
</dbReference>
<dbReference type="InterPro" id="IPR001173">
    <property type="entry name" value="Glyco_trans_2-like"/>
</dbReference>
<dbReference type="CDD" id="cd00761">
    <property type="entry name" value="Glyco_tranf_GTA_type"/>
    <property type="match status" value="1"/>
</dbReference>
<accession>A0A1H1YE98</accession>
<proteinExistence type="predicted"/>
<sequence length="346" mass="37573">MTSVTAAVVVCAYTLERWDDITEALASAARQDRAPDELWLVVDHNDELFERAGRELVAVHPELKVLPNLRTRGLSGARNTALEHVTTDIVVFLDDDAAAATTDWLGRLLEPYRDERVIAVGGSAVPRWPEGQGRPRTLPVGRGTARGELDWVVGCTYRGQPETQQGVRNLMGCNMSFRREVFTAAGGFGEHLGRVGKTPLGCEETELCIRAQRTRSGSSIIFQPTAEVRHHVSLDRLTWRYLLRRCYAEGLSKAAVSRMVGQDQALSTERRYASRVLPAAVLREVASAVSPGPGHRGPHLHGAAAVVLGLAATTIGYVRGRASSLDAAAAPVPVLRLHDRAPTEPA</sequence>
<gene>
    <name evidence="2" type="ORF">SAMN04488543_3274</name>
</gene>
<dbReference type="Pfam" id="PF00535">
    <property type="entry name" value="Glycos_transf_2"/>
    <property type="match status" value="1"/>
</dbReference>